<gene>
    <name evidence="10" type="ORF">A3B86_00565</name>
</gene>
<feature type="transmembrane region" description="Helical" evidence="9">
    <location>
        <begin position="148"/>
        <end position="170"/>
    </location>
</feature>
<dbReference type="PANTHER" id="PTHR46997">
    <property type="entry name" value="LOW AFFINITY TRYPTOPHAN PERMEASE-RELATED"/>
    <property type="match status" value="1"/>
</dbReference>
<feature type="transmembrane region" description="Helical" evidence="9">
    <location>
        <begin position="182"/>
        <end position="199"/>
    </location>
</feature>
<evidence type="ECO:0000256" key="4">
    <source>
        <dbReference type="ARBA" id="ARBA00022519"/>
    </source>
</evidence>
<keyword evidence="3" id="KW-1003">Cell membrane</keyword>
<evidence type="ECO:0000256" key="7">
    <source>
        <dbReference type="ARBA" id="ARBA00022989"/>
    </source>
</evidence>
<keyword evidence="6" id="KW-0029">Amino-acid transport</keyword>
<dbReference type="GO" id="GO:0015173">
    <property type="term" value="F:aromatic amino acid transmembrane transporter activity"/>
    <property type="evidence" value="ECO:0007669"/>
    <property type="project" value="InterPro"/>
</dbReference>
<feature type="transmembrane region" description="Helical" evidence="9">
    <location>
        <begin position="220"/>
        <end position="242"/>
    </location>
</feature>
<organism evidence="10 11">
    <name type="scientific">Candidatus Yanofskybacteria bacterium RIFCSPHIGHO2_02_FULL_38_22b</name>
    <dbReference type="NCBI Taxonomy" id="1802673"/>
    <lineage>
        <taxon>Bacteria</taxon>
        <taxon>Candidatus Yanofskyibacteriota</taxon>
    </lineage>
</organism>
<dbReference type="GO" id="GO:0003333">
    <property type="term" value="P:amino acid transmembrane transport"/>
    <property type="evidence" value="ECO:0007669"/>
    <property type="project" value="InterPro"/>
</dbReference>
<dbReference type="InterPro" id="IPR013059">
    <property type="entry name" value="Trp_tyr_transpt"/>
</dbReference>
<feature type="transmembrane region" description="Helical" evidence="9">
    <location>
        <begin position="298"/>
        <end position="316"/>
    </location>
</feature>
<accession>A0A1F8F367</accession>
<keyword evidence="8 9" id="KW-0472">Membrane</keyword>
<dbReference type="InterPro" id="IPR018227">
    <property type="entry name" value="Amino_acid_transport_2"/>
</dbReference>
<dbReference type="PANTHER" id="PTHR46997:SF2">
    <property type="entry name" value="TYROSINE-SPECIFIC TRANSPORT SYSTEM"/>
    <property type="match status" value="1"/>
</dbReference>
<keyword evidence="4" id="KW-0997">Cell inner membrane</keyword>
<evidence type="ECO:0000256" key="8">
    <source>
        <dbReference type="ARBA" id="ARBA00023136"/>
    </source>
</evidence>
<dbReference type="GO" id="GO:0005886">
    <property type="term" value="C:plasma membrane"/>
    <property type="evidence" value="ECO:0007669"/>
    <property type="project" value="UniProtKB-SubCell"/>
</dbReference>
<feature type="transmembrane region" description="Helical" evidence="9">
    <location>
        <begin position="119"/>
        <end position="141"/>
    </location>
</feature>
<feature type="transmembrane region" description="Helical" evidence="9">
    <location>
        <begin position="262"/>
        <end position="286"/>
    </location>
</feature>
<feature type="transmembrane region" description="Helical" evidence="9">
    <location>
        <begin position="40"/>
        <end position="60"/>
    </location>
</feature>
<keyword evidence="7 9" id="KW-1133">Transmembrane helix</keyword>
<keyword evidence="5 9" id="KW-0812">Transmembrane</keyword>
<evidence type="ECO:0000256" key="9">
    <source>
        <dbReference type="SAM" id="Phobius"/>
    </source>
</evidence>
<evidence type="ECO:0000256" key="5">
    <source>
        <dbReference type="ARBA" id="ARBA00022692"/>
    </source>
</evidence>
<sequence length="382" mass="42178">MLIQILKNKPFLQATAVLIGTMVGVGVFGIPFAFAKAGFWIGFLFLIGTGLATLFLYFIYGEVILRTHQPHQMVGYTQLYLGNFWKRLLFFSLLLTTYAALLAYIIIAGEFLPNVLSSVFYLSPSSFSIWFFGIASFLVLLGIRTVAWVELGLSFLFIAVIGLIFGFGIGDVNLSNYSYVNLEFWFFPYGVLLFAFGGLSAIPIQRRILTGSENYFKKAIFASVLLVAILYFVFGLTVLGISGDSTTPDAISGLIDQIGGRIVFLGSLFGIMAVSTSYLMLSTALLEVFMLDYGFGRKISWLLVVTPPFVLFLGGLRNFIDVISLAGAVGIGLEAFILIFMYIKAKSHGDRVPEYSLRIPAWTLYLLAFIFAGGIGYTLFTR</sequence>
<feature type="transmembrane region" description="Helical" evidence="9">
    <location>
        <begin position="88"/>
        <end position="107"/>
    </location>
</feature>
<feature type="transmembrane region" description="Helical" evidence="9">
    <location>
        <begin position="322"/>
        <end position="343"/>
    </location>
</feature>
<dbReference type="AlphaFoldDB" id="A0A1F8F367"/>
<name>A0A1F8F367_9BACT</name>
<proteinExistence type="predicted"/>
<reference evidence="10 11" key="1">
    <citation type="journal article" date="2016" name="Nat. Commun.">
        <title>Thousands of microbial genomes shed light on interconnected biogeochemical processes in an aquifer system.</title>
        <authorList>
            <person name="Anantharaman K."/>
            <person name="Brown C.T."/>
            <person name="Hug L.A."/>
            <person name="Sharon I."/>
            <person name="Castelle C.J."/>
            <person name="Probst A.J."/>
            <person name="Thomas B.C."/>
            <person name="Singh A."/>
            <person name="Wilkins M.J."/>
            <person name="Karaoz U."/>
            <person name="Brodie E.L."/>
            <person name="Williams K.H."/>
            <person name="Hubbard S.S."/>
            <person name="Banfield J.F."/>
        </authorList>
    </citation>
    <scope>NUCLEOTIDE SEQUENCE [LARGE SCALE GENOMIC DNA]</scope>
</reference>
<dbReference type="Pfam" id="PF03222">
    <property type="entry name" value="Trp_Tyr_perm"/>
    <property type="match status" value="1"/>
</dbReference>
<evidence type="ECO:0008006" key="12">
    <source>
        <dbReference type="Google" id="ProtNLM"/>
    </source>
</evidence>
<dbReference type="Gene3D" id="1.20.1740.10">
    <property type="entry name" value="Amino acid/polyamine transporter I"/>
    <property type="match status" value="1"/>
</dbReference>
<comment type="subcellular location">
    <subcellularLocation>
        <location evidence="1">Cell inner membrane</location>
        <topology evidence="1">Multi-pass membrane protein</topology>
    </subcellularLocation>
</comment>
<keyword evidence="2" id="KW-0813">Transport</keyword>
<evidence type="ECO:0000256" key="2">
    <source>
        <dbReference type="ARBA" id="ARBA00022448"/>
    </source>
</evidence>
<evidence type="ECO:0000256" key="3">
    <source>
        <dbReference type="ARBA" id="ARBA00022475"/>
    </source>
</evidence>
<dbReference type="EMBL" id="MGJN01000004">
    <property type="protein sequence ID" value="OGN07573.1"/>
    <property type="molecule type" value="Genomic_DNA"/>
</dbReference>
<dbReference type="Proteomes" id="UP000176834">
    <property type="component" value="Unassembled WGS sequence"/>
</dbReference>
<evidence type="ECO:0000313" key="11">
    <source>
        <dbReference type="Proteomes" id="UP000176834"/>
    </source>
</evidence>
<evidence type="ECO:0000313" key="10">
    <source>
        <dbReference type="EMBL" id="OGN07573.1"/>
    </source>
</evidence>
<evidence type="ECO:0000256" key="1">
    <source>
        <dbReference type="ARBA" id="ARBA00004429"/>
    </source>
</evidence>
<feature type="transmembrane region" description="Helical" evidence="9">
    <location>
        <begin position="355"/>
        <end position="380"/>
    </location>
</feature>
<protein>
    <recommendedName>
        <fullName evidence="12">Amino acid transporter transmembrane domain-containing protein</fullName>
    </recommendedName>
</protein>
<evidence type="ECO:0000256" key="6">
    <source>
        <dbReference type="ARBA" id="ARBA00022970"/>
    </source>
</evidence>
<feature type="transmembrane region" description="Helical" evidence="9">
    <location>
        <begin position="12"/>
        <end position="34"/>
    </location>
</feature>
<comment type="caution">
    <text evidence="10">The sequence shown here is derived from an EMBL/GenBank/DDBJ whole genome shotgun (WGS) entry which is preliminary data.</text>
</comment>